<reference evidence="1 2" key="1">
    <citation type="journal article" date="2021" name="Nat. Plants">
        <title>The Taxus genome provides insights into paclitaxel biosynthesis.</title>
        <authorList>
            <person name="Xiong X."/>
            <person name="Gou J."/>
            <person name="Liao Q."/>
            <person name="Li Y."/>
            <person name="Zhou Q."/>
            <person name="Bi G."/>
            <person name="Li C."/>
            <person name="Du R."/>
            <person name="Wang X."/>
            <person name="Sun T."/>
            <person name="Guo L."/>
            <person name="Liang H."/>
            <person name="Lu P."/>
            <person name="Wu Y."/>
            <person name="Zhang Z."/>
            <person name="Ro D.K."/>
            <person name="Shang Y."/>
            <person name="Huang S."/>
            <person name="Yan J."/>
        </authorList>
    </citation>
    <scope>NUCLEOTIDE SEQUENCE [LARGE SCALE GENOMIC DNA]</scope>
    <source>
        <strain evidence="1">Ta-2019</strain>
    </source>
</reference>
<protein>
    <submittedName>
        <fullName evidence="1">Uncharacterized protein</fullName>
    </submittedName>
</protein>
<evidence type="ECO:0000313" key="1">
    <source>
        <dbReference type="EMBL" id="KAH9316984.1"/>
    </source>
</evidence>
<dbReference type="Proteomes" id="UP000824469">
    <property type="component" value="Unassembled WGS sequence"/>
</dbReference>
<dbReference type="EMBL" id="JAHRHJ020000004">
    <property type="protein sequence ID" value="KAH9316984.1"/>
    <property type="molecule type" value="Genomic_DNA"/>
</dbReference>
<comment type="caution">
    <text evidence="1">The sequence shown here is derived from an EMBL/GenBank/DDBJ whole genome shotgun (WGS) entry which is preliminary data.</text>
</comment>
<keyword evidence="2" id="KW-1185">Reference proteome</keyword>
<feature type="non-terminal residue" evidence="1">
    <location>
        <position position="74"/>
    </location>
</feature>
<feature type="non-terminal residue" evidence="1">
    <location>
        <position position="1"/>
    </location>
</feature>
<evidence type="ECO:0000313" key="2">
    <source>
        <dbReference type="Proteomes" id="UP000824469"/>
    </source>
</evidence>
<gene>
    <name evidence="1" type="ORF">KI387_018753</name>
</gene>
<accession>A0AA38L9Q7</accession>
<name>A0AA38L9Q7_TAXCH</name>
<organism evidence="1 2">
    <name type="scientific">Taxus chinensis</name>
    <name type="common">Chinese yew</name>
    <name type="synonym">Taxus wallichiana var. chinensis</name>
    <dbReference type="NCBI Taxonomy" id="29808"/>
    <lineage>
        <taxon>Eukaryota</taxon>
        <taxon>Viridiplantae</taxon>
        <taxon>Streptophyta</taxon>
        <taxon>Embryophyta</taxon>
        <taxon>Tracheophyta</taxon>
        <taxon>Spermatophyta</taxon>
        <taxon>Pinopsida</taxon>
        <taxon>Pinidae</taxon>
        <taxon>Conifers II</taxon>
        <taxon>Cupressales</taxon>
        <taxon>Taxaceae</taxon>
        <taxon>Taxus</taxon>
    </lineage>
</organism>
<sequence length="74" mass="8683">RILPVFQTRERYGWLAMIEAQFNDDDRAIMDNLLYVTRLAHVAEMPQITLDHGLLTAIAERWHNESQCFRLPNG</sequence>
<dbReference type="AlphaFoldDB" id="A0AA38L9Q7"/>
<proteinExistence type="predicted"/>